<comment type="caution">
    <text evidence="1">The sequence shown here is derived from an EMBL/GenBank/DDBJ whole genome shotgun (WGS) entry which is preliminary data.</text>
</comment>
<name>A0AAD4W6J5_PRUDU</name>
<dbReference type="PANTHER" id="PTHR11439">
    <property type="entry name" value="GAG-POL-RELATED RETROTRANSPOSON"/>
    <property type="match status" value="1"/>
</dbReference>
<sequence length="149" mass="16569">MEFRKQLFVARSSTESEYCAIACIAAELAWIQSSLRKLGVSLPTSSTISCDNVGDTFYCANHVLHSSMKHLKIDFQFVRDHVTCGLLQVSYVSTIDQLADALTKPFSHQCFHLLKSKIGFSDGATILRGCIKELSQLPPNMPTHHPLNI</sequence>
<evidence type="ECO:0000313" key="1">
    <source>
        <dbReference type="EMBL" id="KAI5337850.1"/>
    </source>
</evidence>
<dbReference type="AlphaFoldDB" id="A0AAD4W6J5"/>
<dbReference type="CDD" id="cd09272">
    <property type="entry name" value="RNase_HI_RT_Ty1"/>
    <property type="match status" value="1"/>
</dbReference>
<evidence type="ECO:0000313" key="2">
    <source>
        <dbReference type="Proteomes" id="UP001054821"/>
    </source>
</evidence>
<dbReference type="Proteomes" id="UP001054821">
    <property type="component" value="Chromosome 3"/>
</dbReference>
<gene>
    <name evidence="1" type="ORF">L3X38_017121</name>
</gene>
<accession>A0AAD4W6J5</accession>
<proteinExistence type="predicted"/>
<keyword evidence="2" id="KW-1185">Reference proteome</keyword>
<organism evidence="1 2">
    <name type="scientific">Prunus dulcis</name>
    <name type="common">Almond</name>
    <name type="synonym">Amygdalus dulcis</name>
    <dbReference type="NCBI Taxonomy" id="3755"/>
    <lineage>
        <taxon>Eukaryota</taxon>
        <taxon>Viridiplantae</taxon>
        <taxon>Streptophyta</taxon>
        <taxon>Embryophyta</taxon>
        <taxon>Tracheophyta</taxon>
        <taxon>Spermatophyta</taxon>
        <taxon>Magnoliopsida</taxon>
        <taxon>eudicotyledons</taxon>
        <taxon>Gunneridae</taxon>
        <taxon>Pentapetalae</taxon>
        <taxon>rosids</taxon>
        <taxon>fabids</taxon>
        <taxon>Rosales</taxon>
        <taxon>Rosaceae</taxon>
        <taxon>Amygdaloideae</taxon>
        <taxon>Amygdaleae</taxon>
        <taxon>Prunus</taxon>
    </lineage>
</organism>
<dbReference type="EMBL" id="JAJFAZ020000003">
    <property type="protein sequence ID" value="KAI5337850.1"/>
    <property type="molecule type" value="Genomic_DNA"/>
</dbReference>
<dbReference type="PANTHER" id="PTHR11439:SF455">
    <property type="entry name" value="RLK (RECEPTOR-LIKE PROTEIN KINASE) 8, PUTATIVE-RELATED"/>
    <property type="match status" value="1"/>
</dbReference>
<protein>
    <recommendedName>
        <fullName evidence="3">Transposable element protein</fullName>
    </recommendedName>
</protein>
<reference evidence="1 2" key="1">
    <citation type="journal article" date="2022" name="G3 (Bethesda)">
        <title>Whole-genome sequence and methylome profiling of the almond [Prunus dulcis (Mill.) D.A. Webb] cultivar 'Nonpareil'.</title>
        <authorList>
            <person name="D'Amico-Willman K.M."/>
            <person name="Ouma W.Z."/>
            <person name="Meulia T."/>
            <person name="Sideli G.M."/>
            <person name="Gradziel T.M."/>
            <person name="Fresnedo-Ramirez J."/>
        </authorList>
    </citation>
    <scope>NUCLEOTIDE SEQUENCE [LARGE SCALE GENOMIC DNA]</scope>
    <source>
        <strain evidence="1">Clone GOH B32 T37-40</strain>
    </source>
</reference>
<evidence type="ECO:0008006" key="3">
    <source>
        <dbReference type="Google" id="ProtNLM"/>
    </source>
</evidence>